<dbReference type="PROSITE" id="PS51375">
    <property type="entry name" value="PPR"/>
    <property type="match status" value="6"/>
</dbReference>
<evidence type="ECO:0000313" key="5">
    <source>
        <dbReference type="EMBL" id="KAG6502336.1"/>
    </source>
</evidence>
<dbReference type="Gene3D" id="1.25.40.10">
    <property type="entry name" value="Tetratricopeptide repeat domain"/>
    <property type="match status" value="3"/>
</dbReference>
<dbReference type="InterPro" id="IPR002885">
    <property type="entry name" value="PPR_rpt"/>
</dbReference>
<feature type="repeat" description="PPR" evidence="3">
    <location>
        <begin position="414"/>
        <end position="448"/>
    </location>
</feature>
<dbReference type="InterPro" id="IPR046848">
    <property type="entry name" value="E_motif"/>
</dbReference>
<reference evidence="5 6" key="1">
    <citation type="submission" date="2020-08" db="EMBL/GenBank/DDBJ databases">
        <title>Plant Genome Project.</title>
        <authorList>
            <person name="Zhang R.-G."/>
        </authorList>
    </citation>
    <scope>NUCLEOTIDE SEQUENCE [LARGE SCALE GENOMIC DNA]</scope>
    <source>
        <tissue evidence="5">Rhizome</tissue>
    </source>
</reference>
<dbReference type="FunFam" id="1.25.40.10:FF:000333">
    <property type="entry name" value="Pentatricopeptide repeat-containing protein"/>
    <property type="match status" value="1"/>
</dbReference>
<dbReference type="PANTHER" id="PTHR24015">
    <property type="entry name" value="OS07G0578800 PROTEIN-RELATED"/>
    <property type="match status" value="1"/>
</dbReference>
<feature type="repeat" description="PPR" evidence="3">
    <location>
        <begin position="487"/>
        <end position="517"/>
    </location>
</feature>
<dbReference type="Pfam" id="PF20431">
    <property type="entry name" value="E_motif"/>
    <property type="match status" value="1"/>
</dbReference>
<dbReference type="Pfam" id="PF13041">
    <property type="entry name" value="PPR_2"/>
    <property type="match status" value="2"/>
</dbReference>
<dbReference type="GO" id="GO:0009451">
    <property type="term" value="P:RNA modification"/>
    <property type="evidence" value="ECO:0007669"/>
    <property type="project" value="InterPro"/>
</dbReference>
<dbReference type="PANTHER" id="PTHR24015:SF553">
    <property type="entry name" value="DYW DOMAIN-CONTAINING PROTEIN"/>
    <property type="match status" value="1"/>
</dbReference>
<gene>
    <name evidence="5" type="ORF">ZIOFF_042228</name>
</gene>
<organism evidence="5 6">
    <name type="scientific">Zingiber officinale</name>
    <name type="common">Ginger</name>
    <name type="synonym">Amomum zingiber</name>
    <dbReference type="NCBI Taxonomy" id="94328"/>
    <lineage>
        <taxon>Eukaryota</taxon>
        <taxon>Viridiplantae</taxon>
        <taxon>Streptophyta</taxon>
        <taxon>Embryophyta</taxon>
        <taxon>Tracheophyta</taxon>
        <taxon>Spermatophyta</taxon>
        <taxon>Magnoliopsida</taxon>
        <taxon>Liliopsida</taxon>
        <taxon>Zingiberales</taxon>
        <taxon>Zingiberaceae</taxon>
        <taxon>Zingiber</taxon>
    </lineage>
</organism>
<dbReference type="AlphaFoldDB" id="A0A8J5GAD4"/>
<keyword evidence="6" id="KW-1185">Reference proteome</keyword>
<proteinExistence type="inferred from homology"/>
<protein>
    <submittedName>
        <fullName evidence="5">Uncharacterized protein</fullName>
    </submittedName>
</protein>
<evidence type="ECO:0000256" key="3">
    <source>
        <dbReference type="PROSITE-ProRule" id="PRU00708"/>
    </source>
</evidence>
<dbReference type="Pfam" id="PF01535">
    <property type="entry name" value="PPR"/>
    <property type="match status" value="5"/>
</dbReference>
<dbReference type="Proteomes" id="UP000734854">
    <property type="component" value="Unassembled WGS sequence"/>
</dbReference>
<dbReference type="InterPro" id="IPR011990">
    <property type="entry name" value="TPR-like_helical_dom_sf"/>
</dbReference>
<dbReference type="FunFam" id="1.25.40.10:FF:001093">
    <property type="entry name" value="Pentatricopeptide repeat-containing protein At2g34400"/>
    <property type="match status" value="1"/>
</dbReference>
<feature type="repeat" description="PPR" evidence="3">
    <location>
        <begin position="109"/>
        <end position="144"/>
    </location>
</feature>
<feature type="repeat" description="PPR" evidence="3">
    <location>
        <begin position="211"/>
        <end position="245"/>
    </location>
</feature>
<evidence type="ECO:0000313" key="6">
    <source>
        <dbReference type="Proteomes" id="UP000734854"/>
    </source>
</evidence>
<comment type="caution">
    <text evidence="5">The sequence shown here is derived from an EMBL/GenBank/DDBJ whole genome shotgun (WGS) entry which is preliminary data.</text>
</comment>
<accession>A0A8J5GAD4</accession>
<evidence type="ECO:0000256" key="2">
    <source>
        <dbReference type="ARBA" id="ARBA00022737"/>
    </source>
</evidence>
<feature type="repeat" description="PPR" evidence="3">
    <location>
        <begin position="313"/>
        <end position="347"/>
    </location>
</feature>
<dbReference type="FunFam" id="1.25.40.10:FF:000427">
    <property type="entry name" value="Pentatricopeptide repeat-containing protein chloroplastic"/>
    <property type="match status" value="1"/>
</dbReference>
<name>A0A8J5GAD4_ZINOF</name>
<dbReference type="NCBIfam" id="TIGR00756">
    <property type="entry name" value="PPR"/>
    <property type="match status" value="5"/>
</dbReference>
<evidence type="ECO:0000256" key="1">
    <source>
        <dbReference type="ARBA" id="ARBA00006643"/>
    </source>
</evidence>
<sequence length="637" mass="70937">MFVSKGCPSKRISCAIFVGRVECSPKPMLKSKLLKPPPPPPSYASPSRHRHHRILSLLKQCTTLRCFKQIHAHMLTLAVRKPNDLLARLLLLGDLPYSLLLFSQNPRPNDFSFNLVIRALVTLYSRFPLALEFYLRMLRSGLRPDHYTFPFVLLAAANLQSLYHGLAAHASIVKLALQDVDHVQHSLLTMYARCGQVGLARKLFDEIAVRDSVSWNSMLSGYAKMGCAGEAVELFRRMRSEGLVEPDEVTLVSVLAACGDLGDVSLGMWLEELVGEYGLVLNSFLGSSMIDMYGKCGDLDSARRVFDRLAKKDLVAWNAMITGYAQNGLSNEAIKLFHTMRKKGIEPDKITIVGVLSACASVGALELGMSLDAYASRNGLYNNVYVGTALVDMYAKCGNLVRAMEVFENLPHRNLFTWNAIISAFAFNGQGEESISLFSQMLADKQGLLPDDITFIGLLSACVHSGLVDEGRRWFGLMQSTYGIVPKIEHYSCMVDLFARAGLLEEAWEFLEKMPQKPDAVALGAMLSACRYHKNAKIGEKIAKRILELEPSNSANYVISSKMFAGSKRWKDSARMIGLMRERGVAKTPGCSWIEVSDQVHEFHAGDRMHLRATEIFDMIDLVVDEMKMEGYPPKID</sequence>
<dbReference type="EMBL" id="JACMSC010000011">
    <property type="protein sequence ID" value="KAG6502336.1"/>
    <property type="molecule type" value="Genomic_DNA"/>
</dbReference>
<keyword evidence="2" id="KW-0677">Repeat</keyword>
<feature type="region of interest" description="Disordered" evidence="4">
    <location>
        <begin position="29"/>
        <end position="48"/>
    </location>
</feature>
<dbReference type="GO" id="GO:0003723">
    <property type="term" value="F:RNA binding"/>
    <property type="evidence" value="ECO:0007669"/>
    <property type="project" value="InterPro"/>
</dbReference>
<evidence type="ECO:0000256" key="4">
    <source>
        <dbReference type="SAM" id="MobiDB-lite"/>
    </source>
</evidence>
<dbReference type="InterPro" id="IPR046960">
    <property type="entry name" value="PPR_At4g14850-like_plant"/>
</dbReference>
<feature type="repeat" description="PPR" evidence="3">
    <location>
        <begin position="282"/>
        <end position="312"/>
    </location>
</feature>
<comment type="similarity">
    <text evidence="1">Belongs to the PPR family. PCMP-H subfamily.</text>
</comment>